<proteinExistence type="predicted"/>
<dbReference type="OrthoDB" id="3758190at2759"/>
<dbReference type="EMBL" id="ML991789">
    <property type="protein sequence ID" value="KAF2235758.1"/>
    <property type="molecule type" value="Genomic_DNA"/>
</dbReference>
<name>A0A6A6HD50_VIRVR</name>
<dbReference type="AlphaFoldDB" id="A0A6A6HD50"/>
<evidence type="ECO:0000313" key="4">
    <source>
        <dbReference type="Proteomes" id="UP000800092"/>
    </source>
</evidence>
<keyword evidence="4" id="KW-1185">Reference proteome</keyword>
<dbReference type="Pfam" id="PF12770">
    <property type="entry name" value="CHAT"/>
    <property type="match status" value="1"/>
</dbReference>
<evidence type="ECO:0000256" key="1">
    <source>
        <dbReference type="SAM" id="MobiDB-lite"/>
    </source>
</evidence>
<organism evidence="3 4">
    <name type="scientific">Viridothelium virens</name>
    <name type="common">Speckled blister lichen</name>
    <name type="synonym">Trypethelium virens</name>
    <dbReference type="NCBI Taxonomy" id="1048519"/>
    <lineage>
        <taxon>Eukaryota</taxon>
        <taxon>Fungi</taxon>
        <taxon>Dikarya</taxon>
        <taxon>Ascomycota</taxon>
        <taxon>Pezizomycotina</taxon>
        <taxon>Dothideomycetes</taxon>
        <taxon>Dothideomycetes incertae sedis</taxon>
        <taxon>Trypetheliales</taxon>
        <taxon>Trypetheliaceae</taxon>
        <taxon>Viridothelium</taxon>
    </lineage>
</organism>
<dbReference type="Proteomes" id="UP000800092">
    <property type="component" value="Unassembled WGS sequence"/>
</dbReference>
<evidence type="ECO:0000313" key="3">
    <source>
        <dbReference type="EMBL" id="KAF2235758.1"/>
    </source>
</evidence>
<feature type="region of interest" description="Disordered" evidence="1">
    <location>
        <begin position="833"/>
        <end position="856"/>
    </location>
</feature>
<feature type="domain" description="CHAT" evidence="2">
    <location>
        <begin position="862"/>
        <end position="1150"/>
    </location>
</feature>
<gene>
    <name evidence="3" type="ORF">EV356DRAFT_499390</name>
</gene>
<reference evidence="3" key="1">
    <citation type="journal article" date="2020" name="Stud. Mycol.">
        <title>101 Dothideomycetes genomes: a test case for predicting lifestyles and emergence of pathogens.</title>
        <authorList>
            <person name="Haridas S."/>
            <person name="Albert R."/>
            <person name="Binder M."/>
            <person name="Bloem J."/>
            <person name="Labutti K."/>
            <person name="Salamov A."/>
            <person name="Andreopoulos B."/>
            <person name="Baker S."/>
            <person name="Barry K."/>
            <person name="Bills G."/>
            <person name="Bluhm B."/>
            <person name="Cannon C."/>
            <person name="Castanera R."/>
            <person name="Culley D."/>
            <person name="Daum C."/>
            <person name="Ezra D."/>
            <person name="Gonzalez J."/>
            <person name="Henrissat B."/>
            <person name="Kuo A."/>
            <person name="Liang C."/>
            <person name="Lipzen A."/>
            <person name="Lutzoni F."/>
            <person name="Magnuson J."/>
            <person name="Mondo S."/>
            <person name="Nolan M."/>
            <person name="Ohm R."/>
            <person name="Pangilinan J."/>
            <person name="Park H.-J."/>
            <person name="Ramirez L."/>
            <person name="Alfaro M."/>
            <person name="Sun H."/>
            <person name="Tritt A."/>
            <person name="Yoshinaga Y."/>
            <person name="Zwiers L.-H."/>
            <person name="Turgeon B."/>
            <person name="Goodwin S."/>
            <person name="Spatafora J."/>
            <person name="Crous P."/>
            <person name="Grigoriev I."/>
        </authorList>
    </citation>
    <scope>NUCLEOTIDE SEQUENCE</scope>
    <source>
        <strain evidence="3">Tuck. ex Michener</strain>
    </source>
</reference>
<dbReference type="InterPro" id="IPR024983">
    <property type="entry name" value="CHAT_dom"/>
</dbReference>
<protein>
    <recommendedName>
        <fullName evidence="2">CHAT domain-containing protein</fullName>
    </recommendedName>
</protein>
<accession>A0A6A6HD50</accession>
<evidence type="ECO:0000259" key="2">
    <source>
        <dbReference type="Pfam" id="PF12770"/>
    </source>
</evidence>
<sequence>MDDGVLAEIRRVRDLRIQGRYADASSELEALIRLMGPDDRLTIELSETFFNQGFFRRVIEVLDEHLGLPGSQDNLNYAAGQIIRSLASFLMTGQFRESMVPAETLHNYFISGLQSEVVDDTTIRIDTYYCKFRHLAAACGSFDDSHMEKWLLSRLRKAFYVLVERSDFFNALLVARTHSVCCSSSERNSLTRHLVDNNQIPAIQRAHAELFLAKSIKSSEYRDEQDRLYISALESFVAGNHVHGGLDTKISMACRLPLSPDDGNFEERLTRYFREYEILNYPTGLESALLQLLEMAHGLSDFKMEALILNDLERLFLTSEAKLSWLMARFSMLARWSLRGSDRGKIIQGGEALWKELGRTDCLFYRGRTAQFVSQAYYAMQDQDMTLIWHQRALKDMPCIDSIANSPATRGSNACSIDDYENHYEKISAILRPEGTDQLSEPAVERIEALLTQMLASVTRDGRVLATIEKAIKLYEGHLSRIKDASLATTQTANISGFQATVQIMRASSRQDIDYELLALKLSKKARDLYLKEKQLGHAIMALQREACINVGIAQKFERIRDDQVSLAWQNALNQYSVALDSANGLGLTFLASENAYWVAFCEYRRWIHGWCSPESLVQSLLVAENYADRQRQEVSILRGITAAIAKARFSSNAKVRNIYKFAIQVCIGVGHVIDAWSWVQKSKARTLSDLLGLGALIPLGLEERIHQNKACQNLFEDERRLMEKLAVTPDTDRFKVVIDLEEHQKVMRGHAVLSELLDLREGIPIAIGELFAGEQNAQQHKKATIFVDWAATESGLSIYVVKESGKPIIRQLPISIGVIDEWVSKYLNSERGAKHTTPGGRALSGVREEDEPDEGPLRDLDILISPLAELSGPDDLLVLCPTGPIHAVPLHALRLGPLENRQILIERNLVVYCASLTSFIQCCRLADSRFTANARKCLMAVYEEDSEPNDYDDKQFSEYERIQIYDSTKQMAADLHGEALCGESVTMRRFKESLECADFVHFFGHYDYMPNLIVEQSLRISSDKQVAGETRSASLAVKDVFDIHVKTSHVSLLACASATQHFRAGDEPLGLVTAFLAAGATSVLGTLWPVQSPAARLFSVHFYHALLRSAPQEQGIYDIAYAVREAVLEVKQSWDFRQPYHWAPFVLHGAWFFNGDLQSK</sequence>